<dbReference type="InterPro" id="IPR027417">
    <property type="entry name" value="P-loop_NTPase"/>
</dbReference>
<evidence type="ECO:0000256" key="2">
    <source>
        <dbReference type="ARBA" id="ARBA00022475"/>
    </source>
</evidence>
<keyword evidence="3" id="KW-0488">Methylation</keyword>
<proteinExistence type="inferred from homology"/>
<comment type="subcellular location">
    <subcellularLocation>
        <location evidence="1">Cell membrane</location>
        <topology evidence="1">Lipid-anchor</topology>
    </subcellularLocation>
</comment>
<name>K1Q489_MAGGI</name>
<evidence type="ECO:0000256" key="1">
    <source>
        <dbReference type="ARBA" id="ARBA00004193"/>
    </source>
</evidence>
<dbReference type="PROSITE" id="PS51419">
    <property type="entry name" value="RAB"/>
    <property type="match status" value="1"/>
</dbReference>
<dbReference type="SMART" id="SM00175">
    <property type="entry name" value="RAB"/>
    <property type="match status" value="1"/>
</dbReference>
<dbReference type="PANTHER" id="PTHR46149">
    <property type="entry name" value="MIP08469P"/>
    <property type="match status" value="1"/>
</dbReference>
<dbReference type="Pfam" id="PF00071">
    <property type="entry name" value="Ras"/>
    <property type="match status" value="2"/>
</dbReference>
<dbReference type="HOGENOM" id="CLU_1333071_0_0_1"/>
<dbReference type="SUPFAM" id="SSF52540">
    <property type="entry name" value="P-loop containing nucleoside triphosphate hydrolases"/>
    <property type="match status" value="2"/>
</dbReference>
<evidence type="ECO:0000313" key="8">
    <source>
        <dbReference type="EMBL" id="EKC28683.1"/>
    </source>
</evidence>
<evidence type="ECO:0000256" key="6">
    <source>
        <dbReference type="ARBA" id="ARBA00023288"/>
    </source>
</evidence>
<reference evidence="8" key="1">
    <citation type="journal article" date="2012" name="Nature">
        <title>The oyster genome reveals stress adaptation and complexity of shell formation.</title>
        <authorList>
            <person name="Zhang G."/>
            <person name="Fang X."/>
            <person name="Guo X."/>
            <person name="Li L."/>
            <person name="Luo R."/>
            <person name="Xu F."/>
            <person name="Yang P."/>
            <person name="Zhang L."/>
            <person name="Wang X."/>
            <person name="Qi H."/>
            <person name="Xiong Z."/>
            <person name="Que H."/>
            <person name="Xie Y."/>
            <person name="Holland P.W."/>
            <person name="Paps J."/>
            <person name="Zhu Y."/>
            <person name="Wu F."/>
            <person name="Chen Y."/>
            <person name="Wang J."/>
            <person name="Peng C."/>
            <person name="Meng J."/>
            <person name="Yang L."/>
            <person name="Liu J."/>
            <person name="Wen B."/>
            <person name="Zhang N."/>
            <person name="Huang Z."/>
            <person name="Zhu Q."/>
            <person name="Feng Y."/>
            <person name="Mount A."/>
            <person name="Hedgecock D."/>
            <person name="Xu Z."/>
            <person name="Liu Y."/>
            <person name="Domazet-Loso T."/>
            <person name="Du Y."/>
            <person name="Sun X."/>
            <person name="Zhang S."/>
            <person name="Liu B."/>
            <person name="Cheng P."/>
            <person name="Jiang X."/>
            <person name="Li J."/>
            <person name="Fan D."/>
            <person name="Wang W."/>
            <person name="Fu W."/>
            <person name="Wang T."/>
            <person name="Wang B."/>
            <person name="Zhang J."/>
            <person name="Peng Z."/>
            <person name="Li Y."/>
            <person name="Li N."/>
            <person name="Wang J."/>
            <person name="Chen M."/>
            <person name="He Y."/>
            <person name="Tan F."/>
            <person name="Song X."/>
            <person name="Zheng Q."/>
            <person name="Huang R."/>
            <person name="Yang H."/>
            <person name="Du X."/>
            <person name="Chen L."/>
            <person name="Yang M."/>
            <person name="Gaffney P.M."/>
            <person name="Wang S."/>
            <person name="Luo L."/>
            <person name="She Z."/>
            <person name="Ming Y."/>
            <person name="Huang W."/>
            <person name="Zhang S."/>
            <person name="Huang B."/>
            <person name="Zhang Y."/>
            <person name="Qu T."/>
            <person name="Ni P."/>
            <person name="Miao G."/>
            <person name="Wang J."/>
            <person name="Wang Q."/>
            <person name="Steinberg C.E."/>
            <person name="Wang H."/>
            <person name="Li N."/>
            <person name="Qian L."/>
            <person name="Zhang G."/>
            <person name="Li Y."/>
            <person name="Yang H."/>
            <person name="Liu X."/>
            <person name="Wang J."/>
            <person name="Yin Y."/>
            <person name="Wang J."/>
        </authorList>
    </citation>
    <scope>NUCLEOTIDE SEQUENCE [LARGE SCALE GENOMIC DNA]</scope>
    <source>
        <strain evidence="8">05x7-T-G4-1.051#20</strain>
    </source>
</reference>
<dbReference type="GO" id="GO:0005525">
    <property type="term" value="F:GTP binding"/>
    <property type="evidence" value="ECO:0007669"/>
    <property type="project" value="UniProtKB-KW"/>
</dbReference>
<protein>
    <submittedName>
        <fullName evidence="8">Uncharacterized protein</fullName>
    </submittedName>
</protein>
<dbReference type="GO" id="GO:0003924">
    <property type="term" value="F:GTPase activity"/>
    <property type="evidence" value="ECO:0007669"/>
    <property type="project" value="InterPro"/>
</dbReference>
<dbReference type="InterPro" id="IPR052236">
    <property type="entry name" value="Small_GTPase_RasD"/>
</dbReference>
<evidence type="ECO:0000256" key="4">
    <source>
        <dbReference type="ARBA" id="ARBA00023134"/>
    </source>
</evidence>
<keyword evidence="5" id="KW-0472">Membrane</keyword>
<dbReference type="Gene3D" id="3.40.50.300">
    <property type="entry name" value="P-loop containing nucleotide triphosphate hydrolases"/>
    <property type="match status" value="2"/>
</dbReference>
<organism evidence="8">
    <name type="scientific">Magallana gigas</name>
    <name type="common">Pacific oyster</name>
    <name type="synonym">Crassostrea gigas</name>
    <dbReference type="NCBI Taxonomy" id="29159"/>
    <lineage>
        <taxon>Eukaryota</taxon>
        <taxon>Metazoa</taxon>
        <taxon>Spiralia</taxon>
        <taxon>Lophotrochozoa</taxon>
        <taxon>Mollusca</taxon>
        <taxon>Bivalvia</taxon>
        <taxon>Autobranchia</taxon>
        <taxon>Pteriomorphia</taxon>
        <taxon>Ostreida</taxon>
        <taxon>Ostreoidea</taxon>
        <taxon>Ostreidae</taxon>
        <taxon>Magallana</taxon>
    </lineage>
</organism>
<gene>
    <name evidence="8" type="ORF">CGI_10018938</name>
</gene>
<dbReference type="EMBL" id="JH816447">
    <property type="protein sequence ID" value="EKC28683.1"/>
    <property type="molecule type" value="Genomic_DNA"/>
</dbReference>
<keyword evidence="2" id="KW-1003">Cell membrane</keyword>
<dbReference type="InParanoid" id="K1Q489"/>
<dbReference type="PRINTS" id="PR00449">
    <property type="entry name" value="RASTRNSFRMNG"/>
</dbReference>
<dbReference type="GO" id="GO:0005886">
    <property type="term" value="C:plasma membrane"/>
    <property type="evidence" value="ECO:0007669"/>
    <property type="project" value="UniProtKB-SubCell"/>
</dbReference>
<dbReference type="InterPro" id="IPR005225">
    <property type="entry name" value="Small_GTP-bd"/>
</dbReference>
<dbReference type="PROSITE" id="PS51421">
    <property type="entry name" value="RAS"/>
    <property type="match status" value="1"/>
</dbReference>
<evidence type="ECO:0000256" key="3">
    <source>
        <dbReference type="ARBA" id="ARBA00022481"/>
    </source>
</evidence>
<dbReference type="SMART" id="SM00173">
    <property type="entry name" value="RAS"/>
    <property type="match status" value="1"/>
</dbReference>
<dbReference type="NCBIfam" id="TIGR00231">
    <property type="entry name" value="small_GTP"/>
    <property type="match status" value="1"/>
</dbReference>
<comment type="similarity">
    <text evidence="7">Belongs to the small GTPase superfamily. RasD family.</text>
</comment>
<dbReference type="InterPro" id="IPR001806">
    <property type="entry name" value="Small_GTPase"/>
</dbReference>
<accession>K1Q489</accession>
<dbReference type="AlphaFoldDB" id="K1Q489"/>
<evidence type="ECO:0000256" key="7">
    <source>
        <dbReference type="ARBA" id="ARBA00038061"/>
    </source>
</evidence>
<keyword evidence="4" id="KW-0547">Nucleotide-binding</keyword>
<keyword evidence="4" id="KW-0342">GTP-binding</keyword>
<sequence length="206" mass="23584">MKPLQIVFLGTNGVGKTSTIRRFLYGTFQEKTEETLAQSYNETVFLPNGIFQQVHILDTCGSDEFPAMRTVNIKTGDYFVVMYAVDDRKSFEQALNFCEEIKEIKDGIFQQVHILDTCGSDEFPAMRTVNIKTGDYFVVMYAVDDRKSFEQALNFCEEIKEIKVFVNLRQAESHSKFRGRVIKLSRDLVYTFSCLLEINGDSRASG</sequence>
<keyword evidence="6" id="KW-0449">Lipoprotein</keyword>
<evidence type="ECO:0000256" key="5">
    <source>
        <dbReference type="ARBA" id="ARBA00023136"/>
    </source>
</evidence>
<dbReference type="PANTHER" id="PTHR46149:SF7">
    <property type="entry name" value="GTP-BINDING PROTEIN DI-RAS2"/>
    <property type="match status" value="1"/>
</dbReference>